<name>A0A9X3ZJ66_9HYPH</name>
<dbReference type="EMBL" id="JAPJZI010000001">
    <property type="protein sequence ID" value="MDA5400285.1"/>
    <property type="molecule type" value="Genomic_DNA"/>
</dbReference>
<dbReference type="Proteomes" id="UP001151234">
    <property type="component" value="Unassembled WGS sequence"/>
</dbReference>
<proteinExistence type="predicted"/>
<evidence type="ECO:0008006" key="3">
    <source>
        <dbReference type="Google" id="ProtNLM"/>
    </source>
</evidence>
<protein>
    <recommendedName>
        <fullName evidence="3">DUF1127 domain-containing protein</fullName>
    </recommendedName>
</protein>
<keyword evidence="2" id="KW-1185">Reference proteome</keyword>
<evidence type="ECO:0000313" key="2">
    <source>
        <dbReference type="Proteomes" id="UP001151234"/>
    </source>
</evidence>
<comment type="caution">
    <text evidence="1">The sequence shown here is derived from an EMBL/GenBank/DDBJ whole genome shotgun (WGS) entry which is preliminary data.</text>
</comment>
<reference evidence="1" key="1">
    <citation type="submission" date="2022-11" db="EMBL/GenBank/DDBJ databases">
        <title>Draft genome sequence of Hoeflea poritis E7-10 and Hoeflea prorocentri PM5-8, separated from scleractinian coral Porites lutea and marine dinoflagellate.</title>
        <authorList>
            <person name="Zhang G."/>
            <person name="Wei Q."/>
            <person name="Cai L."/>
        </authorList>
    </citation>
    <scope>NUCLEOTIDE SEQUENCE</scope>
    <source>
        <strain evidence="1">PM5-8</strain>
    </source>
</reference>
<evidence type="ECO:0000313" key="1">
    <source>
        <dbReference type="EMBL" id="MDA5400285.1"/>
    </source>
</evidence>
<dbReference type="AlphaFoldDB" id="A0A9X3ZJ66"/>
<dbReference type="RefSeq" id="WP_267991743.1">
    <property type="nucleotide sequence ID" value="NZ_JAPJZI010000001.1"/>
</dbReference>
<gene>
    <name evidence="1" type="ORF">OQ273_17030</name>
</gene>
<accession>A0A9X3ZJ66</accession>
<organism evidence="1 2">
    <name type="scientific">Hoeflea prorocentri</name>
    <dbReference type="NCBI Taxonomy" id="1922333"/>
    <lineage>
        <taxon>Bacteria</taxon>
        <taxon>Pseudomonadati</taxon>
        <taxon>Pseudomonadota</taxon>
        <taxon>Alphaproteobacteria</taxon>
        <taxon>Hyphomicrobiales</taxon>
        <taxon>Rhizobiaceae</taxon>
        <taxon>Hoeflea</taxon>
    </lineage>
</organism>
<sequence>MALLRQAAGHGSLVGNHLHPKALAQRLSRLLRVIGNRRQIVRLEAFDDAQLMDIGLTRDDLRHALRSGLFHDPSLDLTRSALRRCDWRKPQRTGL</sequence>